<reference evidence="15" key="1">
    <citation type="submission" date="2023-08" db="EMBL/GenBank/DDBJ databases">
        <title>Reference Genome Resource for the Citrus Pathogen Phytophthora citrophthora.</title>
        <authorList>
            <person name="Moller H."/>
            <person name="Coetzee B."/>
            <person name="Rose L.J."/>
            <person name="Van Niekerk J.M."/>
        </authorList>
    </citation>
    <scope>NUCLEOTIDE SEQUENCE</scope>
    <source>
        <strain evidence="15">STE-U-9442</strain>
    </source>
</reference>
<evidence type="ECO:0000256" key="9">
    <source>
        <dbReference type="ARBA" id="ARBA00023065"/>
    </source>
</evidence>
<dbReference type="SUPFAM" id="SSF48403">
    <property type="entry name" value="Ankyrin repeat"/>
    <property type="match status" value="1"/>
</dbReference>
<keyword evidence="6" id="KW-0677">Repeat</keyword>
<gene>
    <name evidence="15" type="ORF">P3T76_000572</name>
</gene>
<evidence type="ECO:0000259" key="14">
    <source>
        <dbReference type="Pfam" id="PF00520"/>
    </source>
</evidence>
<evidence type="ECO:0000256" key="8">
    <source>
        <dbReference type="ARBA" id="ARBA00022989"/>
    </source>
</evidence>
<evidence type="ECO:0000313" key="16">
    <source>
        <dbReference type="Proteomes" id="UP001259832"/>
    </source>
</evidence>
<evidence type="ECO:0000256" key="12">
    <source>
        <dbReference type="PROSITE-ProRule" id="PRU00023"/>
    </source>
</evidence>
<dbReference type="InterPro" id="IPR005821">
    <property type="entry name" value="Ion_trans_dom"/>
</dbReference>
<dbReference type="PROSITE" id="PS50297">
    <property type="entry name" value="ANK_REP_REGION"/>
    <property type="match status" value="1"/>
</dbReference>
<accession>A0AAD9H0G3</accession>
<feature type="transmembrane region" description="Helical" evidence="13">
    <location>
        <begin position="959"/>
        <end position="981"/>
    </location>
</feature>
<name>A0AAD9H0G3_9STRA</name>
<dbReference type="PANTHER" id="PTHR10582:SF2">
    <property type="entry name" value="INACTIVE"/>
    <property type="match status" value="1"/>
</dbReference>
<sequence length="1045" mass="120157">MARYATPAMPPGAPTTRDEVLDAYRAHIKDARAKKKKQHKQVILEDVRRRPPRLHLRQEPLRVQHVHPHHDTQKKKENPTRLLQGGNYLKRFLFRNATERPEGWAAAKINRAMRRYYRMHLLLENRDEKYLALQSKLLFDECCKCRPLVPGPMTTESGVLRLAEPNLPKILRILQNEANDGLDLLQPHGLDQYTVMHAAAQRGYTDLANELIMHWNECPMNSPYQKYSFMQLSHLLELVLEMRKAKRLVSESDAEMRALIADVGVSFARFSDSLDKLHEEAITLQDLLQICGHPLVLSRDAAGNTPLHYAAEGGHLTLSKLLLANGANINAQNKSGETPLHFAIASQRHGVCLHFVENHADVRISRYVSFSTLNGTVLRGTFVESPDGKAMAKLLPSLNFRSGAMVQQKRPPDSKIHLPQYQTLAGGTAAVSPEIAPGRANVRHDAVGTTNDSACTTVDTLLASPFLCTRNRRDIVFFRSAPGYSILPPKTLGVLVVSEHVAPSELNKVRDLHEKSKLFHLLIQNVPEAAVLAMDSFRNPLFRCSMQKHVRERNQRWTVSNQLKTYQEKRDALTVQMKGKGGRSPRRKRKQGSLAKVLSRLRKLLKKAWKFLRRVRNVLSVQHVFTVTEDEARQKDTIVCEPKGILYEYVYDHAEFRGRHSLTLWLIVQTECKDLIFHPWFRQLLEHKWNSFTKQTFRYEFKVYFVYFVAVFVATYVHLHLDLRYHVLIHRPCRYLHIGDTFVGMPIGGYRNNIFNEDVGVMEYVRDAARLIYSVINAMYTFQEAVPSLSRVWKPARVPARRLELVRLTSDHVCVAVTASGNSRNGIPRNTDFDNIYSDFDQNDFRLIVYQESLYSFNIRRRYNFRITLMSIVGPQIFVKWIQFARGTRALGPFVRMIAKMFSDILVFVVMFCVFLCGFAFAFFILQLEGCKNYFSAVTTTFNISLGSWDWDSIYEGGLLAILLFLAFVVIGTIMLLNLLIAMMGNTYDKVWEDRLLFFELERAKATLSIQSSLDDEIYDEKHWCPRLYVLEGDTPIEGIQFRRL</sequence>
<proteinExistence type="predicted"/>
<dbReference type="EMBL" id="JASMQC010000001">
    <property type="protein sequence ID" value="KAK1948282.1"/>
    <property type="molecule type" value="Genomic_DNA"/>
</dbReference>
<evidence type="ECO:0000256" key="13">
    <source>
        <dbReference type="SAM" id="Phobius"/>
    </source>
</evidence>
<keyword evidence="11" id="KW-0407">Ion channel</keyword>
<keyword evidence="3" id="KW-1003">Cell membrane</keyword>
<dbReference type="Pfam" id="PF12796">
    <property type="entry name" value="Ank_2"/>
    <property type="match status" value="1"/>
</dbReference>
<dbReference type="InterPro" id="IPR024862">
    <property type="entry name" value="TRPV"/>
</dbReference>
<feature type="transmembrane region" description="Helical" evidence="13">
    <location>
        <begin position="704"/>
        <end position="721"/>
    </location>
</feature>
<feature type="repeat" description="ANK" evidence="12">
    <location>
        <begin position="302"/>
        <end position="334"/>
    </location>
</feature>
<protein>
    <submittedName>
        <fullName evidence="15">Transient receptor potential cation channel subfamily V member 1</fullName>
    </submittedName>
</protein>
<dbReference type="GO" id="GO:0005886">
    <property type="term" value="C:plasma membrane"/>
    <property type="evidence" value="ECO:0007669"/>
    <property type="project" value="UniProtKB-SubCell"/>
</dbReference>
<keyword evidence="7" id="KW-0106">Calcium</keyword>
<dbReference type="GO" id="GO:0098703">
    <property type="term" value="P:calcium ion import across plasma membrane"/>
    <property type="evidence" value="ECO:0007669"/>
    <property type="project" value="TreeGrafter"/>
</dbReference>
<dbReference type="PANTHER" id="PTHR10582">
    <property type="entry name" value="TRANSIENT RECEPTOR POTENTIAL ION CHANNEL PROTEIN"/>
    <property type="match status" value="1"/>
</dbReference>
<dbReference type="Proteomes" id="UP001259832">
    <property type="component" value="Unassembled WGS sequence"/>
</dbReference>
<dbReference type="Gene3D" id="1.25.40.20">
    <property type="entry name" value="Ankyrin repeat-containing domain"/>
    <property type="match status" value="1"/>
</dbReference>
<evidence type="ECO:0000256" key="6">
    <source>
        <dbReference type="ARBA" id="ARBA00022737"/>
    </source>
</evidence>
<evidence type="ECO:0000256" key="5">
    <source>
        <dbReference type="ARBA" id="ARBA00022692"/>
    </source>
</evidence>
<comment type="subcellular location">
    <subcellularLocation>
        <location evidence="1">Cell membrane</location>
        <topology evidence="1">Multi-pass membrane protein</topology>
    </subcellularLocation>
</comment>
<evidence type="ECO:0000256" key="4">
    <source>
        <dbReference type="ARBA" id="ARBA00022568"/>
    </source>
</evidence>
<comment type="caution">
    <text evidence="15">The sequence shown here is derived from an EMBL/GenBank/DDBJ whole genome shotgun (WGS) entry which is preliminary data.</text>
</comment>
<keyword evidence="8 13" id="KW-1133">Transmembrane helix</keyword>
<keyword evidence="2" id="KW-0813">Transport</keyword>
<dbReference type="AlphaFoldDB" id="A0AAD9H0G3"/>
<evidence type="ECO:0000256" key="10">
    <source>
        <dbReference type="ARBA" id="ARBA00023136"/>
    </source>
</evidence>
<dbReference type="InterPro" id="IPR002110">
    <property type="entry name" value="Ankyrin_rpt"/>
</dbReference>
<dbReference type="InterPro" id="IPR036770">
    <property type="entry name" value="Ankyrin_rpt-contain_sf"/>
</dbReference>
<evidence type="ECO:0000256" key="7">
    <source>
        <dbReference type="ARBA" id="ARBA00022837"/>
    </source>
</evidence>
<evidence type="ECO:0000313" key="15">
    <source>
        <dbReference type="EMBL" id="KAK1948282.1"/>
    </source>
</evidence>
<keyword evidence="4" id="KW-0109">Calcium transport</keyword>
<evidence type="ECO:0000256" key="3">
    <source>
        <dbReference type="ARBA" id="ARBA00022475"/>
    </source>
</evidence>
<evidence type="ECO:0000256" key="2">
    <source>
        <dbReference type="ARBA" id="ARBA00022448"/>
    </source>
</evidence>
<dbReference type="PROSITE" id="PS50088">
    <property type="entry name" value="ANK_REPEAT"/>
    <property type="match status" value="1"/>
</dbReference>
<dbReference type="Gene3D" id="1.10.287.70">
    <property type="match status" value="1"/>
</dbReference>
<keyword evidence="9" id="KW-0406">Ion transport</keyword>
<keyword evidence="12" id="KW-0040">ANK repeat</keyword>
<dbReference type="GO" id="GO:0005262">
    <property type="term" value="F:calcium channel activity"/>
    <property type="evidence" value="ECO:0007669"/>
    <property type="project" value="TreeGrafter"/>
</dbReference>
<evidence type="ECO:0000256" key="11">
    <source>
        <dbReference type="ARBA" id="ARBA00023303"/>
    </source>
</evidence>
<evidence type="ECO:0000256" key="1">
    <source>
        <dbReference type="ARBA" id="ARBA00004651"/>
    </source>
</evidence>
<dbReference type="Pfam" id="PF00520">
    <property type="entry name" value="Ion_trans"/>
    <property type="match status" value="1"/>
</dbReference>
<feature type="domain" description="Ion transport" evidence="14">
    <location>
        <begin position="882"/>
        <end position="991"/>
    </location>
</feature>
<organism evidence="15 16">
    <name type="scientific">Phytophthora citrophthora</name>
    <dbReference type="NCBI Taxonomy" id="4793"/>
    <lineage>
        <taxon>Eukaryota</taxon>
        <taxon>Sar</taxon>
        <taxon>Stramenopiles</taxon>
        <taxon>Oomycota</taxon>
        <taxon>Peronosporomycetes</taxon>
        <taxon>Peronosporales</taxon>
        <taxon>Peronosporaceae</taxon>
        <taxon>Phytophthora</taxon>
    </lineage>
</organism>
<keyword evidence="16" id="KW-1185">Reference proteome</keyword>
<feature type="transmembrane region" description="Helical" evidence="13">
    <location>
        <begin position="905"/>
        <end position="926"/>
    </location>
</feature>
<keyword evidence="15" id="KW-0675">Receptor</keyword>
<keyword evidence="10 13" id="KW-0472">Membrane</keyword>
<keyword evidence="5 13" id="KW-0812">Transmembrane</keyword>
<dbReference type="SMART" id="SM00248">
    <property type="entry name" value="ANK"/>
    <property type="match status" value="3"/>
</dbReference>